<evidence type="ECO:0000313" key="2">
    <source>
        <dbReference type="Proteomes" id="UP001244640"/>
    </source>
</evidence>
<keyword evidence="2" id="KW-1185">Reference proteome</keyword>
<gene>
    <name evidence="1" type="ORF">QE382_002884</name>
</gene>
<proteinExistence type="predicted"/>
<dbReference type="Proteomes" id="UP001244640">
    <property type="component" value="Unassembled WGS sequence"/>
</dbReference>
<organism evidence="1 2">
    <name type="scientific">Sphingobacterium zeae</name>
    <dbReference type="NCBI Taxonomy" id="1776859"/>
    <lineage>
        <taxon>Bacteria</taxon>
        <taxon>Pseudomonadati</taxon>
        <taxon>Bacteroidota</taxon>
        <taxon>Sphingobacteriia</taxon>
        <taxon>Sphingobacteriales</taxon>
        <taxon>Sphingobacteriaceae</taxon>
        <taxon>Sphingobacterium</taxon>
    </lineage>
</organism>
<reference evidence="1 2" key="1">
    <citation type="submission" date="2023-07" db="EMBL/GenBank/DDBJ databases">
        <title>Functional and genomic diversity of the sorghum phyllosphere microbiome.</title>
        <authorList>
            <person name="Shade A."/>
        </authorList>
    </citation>
    <scope>NUCLEOTIDE SEQUENCE [LARGE SCALE GENOMIC DNA]</scope>
    <source>
        <strain evidence="1 2">SORGH_AS_0892</strain>
    </source>
</reference>
<name>A0ABU0U7G2_9SPHI</name>
<sequence length="75" mass="8634">MSLAILHNVIIGHFCVGLVAYKRGKMYYNATLYNLASADLHTMAHQNLRENVSMMHRAPYPQKHEIGLPRQKLEK</sequence>
<dbReference type="EMBL" id="JAUTBA010000001">
    <property type="protein sequence ID" value="MDQ1150900.1"/>
    <property type="molecule type" value="Genomic_DNA"/>
</dbReference>
<accession>A0ABU0U7G2</accession>
<evidence type="ECO:0000313" key="1">
    <source>
        <dbReference type="EMBL" id="MDQ1150900.1"/>
    </source>
</evidence>
<comment type="caution">
    <text evidence="1">The sequence shown here is derived from an EMBL/GenBank/DDBJ whole genome shotgun (WGS) entry which is preliminary data.</text>
</comment>
<protein>
    <submittedName>
        <fullName evidence="1">Uncharacterized protein</fullName>
    </submittedName>
</protein>